<keyword evidence="10 11" id="KW-0012">Acyltransferase</keyword>
<evidence type="ECO:0000256" key="13">
    <source>
        <dbReference type="RuleBase" id="RU003694"/>
    </source>
</evidence>
<dbReference type="Gene3D" id="3.40.47.10">
    <property type="match status" value="1"/>
</dbReference>
<comment type="similarity">
    <text evidence="2 11 13">Belongs to the thiolase-like superfamily. Beta-ketoacyl-ACP synthases family.</text>
</comment>
<protein>
    <recommendedName>
        <fullName evidence="4 11">3-oxoacyl-[acyl-carrier-protein] synthase 2</fullName>
        <ecNumber evidence="3 11">2.3.1.179</ecNumber>
    </recommendedName>
</protein>
<name>A0A1M3KWQ9_9BACT</name>
<dbReference type="FunFam" id="3.40.47.10:FF:000018">
    <property type="entry name" value="3-oxoacyl-[acyl-carrier-protein] synthase 2"/>
    <property type="match status" value="1"/>
</dbReference>
<dbReference type="STRING" id="1895771.BGO89_09745"/>
<dbReference type="InterPro" id="IPR016039">
    <property type="entry name" value="Thiolase-like"/>
</dbReference>
<evidence type="ECO:0000256" key="8">
    <source>
        <dbReference type="ARBA" id="ARBA00023098"/>
    </source>
</evidence>
<dbReference type="CDD" id="cd00834">
    <property type="entry name" value="KAS_I_II"/>
    <property type="match status" value="1"/>
</dbReference>
<dbReference type="PROSITE" id="PS52004">
    <property type="entry name" value="KS3_2"/>
    <property type="match status" value="1"/>
</dbReference>
<dbReference type="PANTHER" id="PTHR11712">
    <property type="entry name" value="POLYKETIDE SYNTHASE-RELATED"/>
    <property type="match status" value="1"/>
</dbReference>
<comment type="catalytic activity">
    <reaction evidence="11">
        <text>a fatty acyl-[ACP] + malonyl-[ACP] + H(+) = a 3-oxoacyl-[ACP] + holo-[ACP] + CO2</text>
        <dbReference type="Rhea" id="RHEA:22836"/>
        <dbReference type="Rhea" id="RHEA-COMP:9623"/>
        <dbReference type="Rhea" id="RHEA-COMP:9685"/>
        <dbReference type="Rhea" id="RHEA-COMP:9916"/>
        <dbReference type="Rhea" id="RHEA-COMP:14125"/>
        <dbReference type="ChEBI" id="CHEBI:15378"/>
        <dbReference type="ChEBI" id="CHEBI:16526"/>
        <dbReference type="ChEBI" id="CHEBI:64479"/>
        <dbReference type="ChEBI" id="CHEBI:78449"/>
        <dbReference type="ChEBI" id="CHEBI:78776"/>
        <dbReference type="ChEBI" id="CHEBI:138651"/>
    </reaction>
</comment>
<evidence type="ECO:0000256" key="12">
    <source>
        <dbReference type="PIRSR" id="PIRSR000447-1"/>
    </source>
</evidence>
<proteinExistence type="inferred from homology"/>
<dbReference type="GO" id="GO:0005829">
    <property type="term" value="C:cytosol"/>
    <property type="evidence" value="ECO:0007669"/>
    <property type="project" value="TreeGrafter"/>
</dbReference>
<evidence type="ECO:0000256" key="11">
    <source>
        <dbReference type="PIRNR" id="PIRNR000447"/>
    </source>
</evidence>
<comment type="catalytic activity">
    <reaction evidence="11">
        <text>(9Z)-hexadecenoyl-[ACP] + malonyl-[ACP] + H(+) = 3-oxo-(11Z)-octadecenoyl-[ACP] + holo-[ACP] + CO2</text>
        <dbReference type="Rhea" id="RHEA:55040"/>
        <dbReference type="Rhea" id="RHEA-COMP:9623"/>
        <dbReference type="Rhea" id="RHEA-COMP:9685"/>
        <dbReference type="Rhea" id="RHEA-COMP:10800"/>
        <dbReference type="Rhea" id="RHEA-COMP:14074"/>
        <dbReference type="ChEBI" id="CHEBI:15378"/>
        <dbReference type="ChEBI" id="CHEBI:16526"/>
        <dbReference type="ChEBI" id="CHEBI:64479"/>
        <dbReference type="ChEBI" id="CHEBI:78449"/>
        <dbReference type="ChEBI" id="CHEBI:83989"/>
        <dbReference type="ChEBI" id="CHEBI:138538"/>
        <dbReference type="EC" id="2.3.1.179"/>
    </reaction>
</comment>
<feature type="active site" description="For beta-ketoacyl synthase activity" evidence="12">
    <location>
        <position position="166"/>
    </location>
</feature>
<evidence type="ECO:0000256" key="9">
    <source>
        <dbReference type="ARBA" id="ARBA00023160"/>
    </source>
</evidence>
<dbReference type="Proteomes" id="UP000184233">
    <property type="component" value="Unassembled WGS sequence"/>
</dbReference>
<evidence type="ECO:0000256" key="2">
    <source>
        <dbReference type="ARBA" id="ARBA00008467"/>
    </source>
</evidence>
<dbReference type="PROSITE" id="PS00606">
    <property type="entry name" value="KS3_1"/>
    <property type="match status" value="1"/>
</dbReference>
<feature type="domain" description="Ketosynthase family 3 (KS3)" evidence="15">
    <location>
        <begin position="4"/>
        <end position="413"/>
    </location>
</feature>
<evidence type="ECO:0000256" key="1">
    <source>
        <dbReference type="ARBA" id="ARBA00005194"/>
    </source>
</evidence>
<dbReference type="FunFam" id="3.40.47.10:FF:000029">
    <property type="entry name" value="3-oxoacyl-[acyl-carrier-protein] synthase 1"/>
    <property type="match status" value="1"/>
</dbReference>
<dbReference type="GO" id="GO:0004315">
    <property type="term" value="F:3-oxoacyl-[acyl-carrier-protein] synthase activity"/>
    <property type="evidence" value="ECO:0007669"/>
    <property type="project" value="UniProtKB-UniRule"/>
</dbReference>
<comment type="pathway">
    <text evidence="1 11">Lipid metabolism; fatty acid biosynthesis.</text>
</comment>
<keyword evidence="8" id="KW-0443">Lipid metabolism</keyword>
<comment type="caution">
    <text evidence="16">The sequence shown here is derived from an EMBL/GenBank/DDBJ whole genome shotgun (WGS) entry which is preliminary data.</text>
</comment>
<dbReference type="InterPro" id="IPR018201">
    <property type="entry name" value="Ketoacyl_synth_AS"/>
</dbReference>
<evidence type="ECO:0000256" key="7">
    <source>
        <dbReference type="ARBA" id="ARBA00022832"/>
    </source>
</evidence>
<keyword evidence="6 11" id="KW-0808">Transferase</keyword>
<dbReference type="GO" id="GO:0030497">
    <property type="term" value="P:fatty acid elongation"/>
    <property type="evidence" value="ECO:0007669"/>
    <property type="project" value="UniProtKB-ARBA"/>
</dbReference>
<dbReference type="SUPFAM" id="SSF53901">
    <property type="entry name" value="Thiolase-like"/>
    <property type="match status" value="2"/>
</dbReference>
<dbReference type="SMART" id="SM00825">
    <property type="entry name" value="PKS_KS"/>
    <property type="match status" value="1"/>
</dbReference>
<dbReference type="Pfam" id="PF02801">
    <property type="entry name" value="Ketoacyl-synt_C"/>
    <property type="match status" value="1"/>
</dbReference>
<evidence type="ECO:0000256" key="3">
    <source>
        <dbReference type="ARBA" id="ARBA00012356"/>
    </source>
</evidence>
<dbReference type="InterPro" id="IPR017568">
    <property type="entry name" value="3-oxoacyl-ACP_synth-2"/>
</dbReference>
<dbReference type="PANTHER" id="PTHR11712:SF336">
    <property type="entry name" value="3-OXOACYL-[ACYL-CARRIER-PROTEIN] SYNTHASE, MITOCHONDRIAL"/>
    <property type="match status" value="1"/>
</dbReference>
<organism evidence="16 17">
    <name type="scientific">Candidatus Kapaibacterium thiocyanatum</name>
    <dbReference type="NCBI Taxonomy" id="1895771"/>
    <lineage>
        <taxon>Bacteria</taxon>
        <taxon>Pseudomonadati</taxon>
        <taxon>Candidatus Kapaibacteriota</taxon>
        <taxon>Candidatus Kapaibacteriia</taxon>
        <taxon>Candidatus Kapaibacteriales</taxon>
        <taxon>Candidatus Kapaibacteriaceae</taxon>
        <taxon>Candidatus Kapaibacterium</taxon>
    </lineage>
</organism>
<sequence length="418" mass="43827">MRNQRRVVITGLGVVSPLGNDLSTFWTNLVNGVSGAGPITHFDASRFKTRFACEVKGFDAAAVLDRKTVQSSDLFAHYALAAADEALKMSQMDLDAIDKDRAGVIWGSGNGGIGSLQTQILDYAAGDGTPRFSPFLVPKMIVDMGSGLISIRYGLRGPSFAPVSACATSTTALIEAALYVGSGLADIVVAGGSEAPITQSALGGFSSSKALSTRNDEPQKASRPFDRNRDGFVMGEGAGALIVEEREHALRRGAPILCEVMGYAQTSDAYHITATHPEGLGAARGMRLALEIAGIDPEQVDHINAHATSTPKGDESELAAMRSVFGTNANARITSTKSMTGHLLGAAGAVESISCIMAIRDGIMPPTINLDDPDESTEGMNIVANTAERRTVRVAMNNTFGFGGHNAIVVLAAPDFRP</sequence>
<dbReference type="UniPathway" id="UPA00094"/>
<gene>
    <name evidence="16" type="ORF">BGO89_09745</name>
</gene>
<evidence type="ECO:0000313" key="17">
    <source>
        <dbReference type="Proteomes" id="UP000184233"/>
    </source>
</evidence>
<evidence type="ECO:0000256" key="6">
    <source>
        <dbReference type="ARBA" id="ARBA00022679"/>
    </source>
</evidence>
<dbReference type="NCBIfam" id="NF005589">
    <property type="entry name" value="PRK07314.1"/>
    <property type="match status" value="1"/>
</dbReference>
<dbReference type="AlphaFoldDB" id="A0A1M3KWQ9"/>
<dbReference type="InterPro" id="IPR000794">
    <property type="entry name" value="Beta-ketoacyl_synthase"/>
</dbReference>
<dbReference type="Pfam" id="PF00109">
    <property type="entry name" value="ketoacyl-synt"/>
    <property type="match status" value="1"/>
</dbReference>
<reference evidence="16 17" key="1">
    <citation type="submission" date="2016-09" db="EMBL/GenBank/DDBJ databases">
        <title>Genome-resolved meta-omics ties microbial dynamics to process performance in biotechnology for thiocyanate degradation.</title>
        <authorList>
            <person name="Kantor R.S."/>
            <person name="Huddy R.J."/>
            <person name="Iyer R."/>
            <person name="Thomas B.C."/>
            <person name="Brown C.T."/>
            <person name="Anantharaman K."/>
            <person name="Tringe S."/>
            <person name="Hettich R.L."/>
            <person name="Harrison S.T."/>
            <person name="Banfield J.F."/>
        </authorList>
    </citation>
    <scope>NUCLEOTIDE SEQUENCE [LARGE SCALE GENOMIC DNA]</scope>
    <source>
        <strain evidence="16">59-99</strain>
    </source>
</reference>
<comment type="function">
    <text evidence="11">Involved in the type II fatty acid elongation cycle. Catalyzes the elongation of a wide range of acyl-ACP by the addition of two carbons from malonyl-ACP to an acyl acceptor. Can efficiently catalyze the conversion of palmitoleoyl-ACP (cis-hexadec-9-enoyl-ACP) to cis-vaccenoyl-ACP (cis-octadec-11-enoyl-ACP), an essential step in the thermal regulation of fatty acid composition.</text>
</comment>
<dbReference type="InterPro" id="IPR014030">
    <property type="entry name" value="Ketoacyl_synth_N"/>
</dbReference>
<dbReference type="EMBL" id="MKVH01000024">
    <property type="protein sequence ID" value="OJX56803.1"/>
    <property type="molecule type" value="Genomic_DNA"/>
</dbReference>
<evidence type="ECO:0000259" key="15">
    <source>
        <dbReference type="PROSITE" id="PS52004"/>
    </source>
</evidence>
<feature type="compositionally biased region" description="Basic and acidic residues" evidence="14">
    <location>
        <begin position="214"/>
        <end position="229"/>
    </location>
</feature>
<evidence type="ECO:0000256" key="5">
    <source>
        <dbReference type="ARBA" id="ARBA00022516"/>
    </source>
</evidence>
<dbReference type="PIRSF" id="PIRSF000447">
    <property type="entry name" value="KAS_II"/>
    <property type="match status" value="1"/>
</dbReference>
<feature type="region of interest" description="Disordered" evidence="14">
    <location>
        <begin position="208"/>
        <end position="229"/>
    </location>
</feature>
<evidence type="ECO:0000256" key="10">
    <source>
        <dbReference type="ARBA" id="ARBA00023315"/>
    </source>
</evidence>
<keyword evidence="7" id="KW-0276">Fatty acid metabolism</keyword>
<dbReference type="EC" id="2.3.1.179" evidence="3 11"/>
<keyword evidence="5 11" id="KW-0444">Lipid biosynthesis</keyword>
<evidence type="ECO:0000256" key="14">
    <source>
        <dbReference type="SAM" id="MobiDB-lite"/>
    </source>
</evidence>
<evidence type="ECO:0000313" key="16">
    <source>
        <dbReference type="EMBL" id="OJX56803.1"/>
    </source>
</evidence>
<dbReference type="NCBIfam" id="TIGR03150">
    <property type="entry name" value="fabF"/>
    <property type="match status" value="1"/>
</dbReference>
<dbReference type="InterPro" id="IPR020841">
    <property type="entry name" value="PKS_Beta-ketoAc_synthase_dom"/>
</dbReference>
<evidence type="ECO:0000256" key="4">
    <source>
        <dbReference type="ARBA" id="ARBA00014657"/>
    </source>
</evidence>
<dbReference type="InterPro" id="IPR014031">
    <property type="entry name" value="Ketoacyl_synth_C"/>
</dbReference>
<accession>A0A1M3KWQ9</accession>
<keyword evidence="9 11" id="KW-0275">Fatty acid biosynthesis</keyword>